<feature type="domain" description="C2H2-type" evidence="3">
    <location>
        <begin position="492"/>
        <end position="514"/>
    </location>
</feature>
<dbReference type="PANTHER" id="PTHR46326">
    <property type="entry name" value="ZINC FINGER PROTEIN ZAT1-RELATED"/>
    <property type="match status" value="1"/>
</dbReference>
<dbReference type="GO" id="GO:0006355">
    <property type="term" value="P:regulation of DNA-templated transcription"/>
    <property type="evidence" value="ECO:0007669"/>
    <property type="project" value="InterPro"/>
</dbReference>
<dbReference type="PANTHER" id="PTHR46326:SF2">
    <property type="entry name" value="ZINC FINGER PROTEIN ZAT1-RELATED"/>
    <property type="match status" value="1"/>
</dbReference>
<evidence type="ECO:0000256" key="2">
    <source>
        <dbReference type="SAM" id="MobiDB-lite"/>
    </source>
</evidence>
<feature type="region of interest" description="Disordered" evidence="2">
    <location>
        <begin position="303"/>
        <end position="324"/>
    </location>
</feature>
<dbReference type="InterPro" id="IPR044303">
    <property type="entry name" value="ZAT1/4/9"/>
</dbReference>
<dbReference type="AlphaFoldDB" id="A0A061DUC1"/>
<dbReference type="SMART" id="SM00355">
    <property type="entry name" value="ZnF_C2H2"/>
    <property type="match status" value="2"/>
</dbReference>
<name>A0A061DUC1_THECC</name>
<dbReference type="EMBL" id="CM001879">
    <property type="protein sequence ID" value="EOX96330.1"/>
    <property type="molecule type" value="Genomic_DNA"/>
</dbReference>
<dbReference type="OMA" id="GHIKEYF"/>
<dbReference type="STRING" id="3641.A0A061DUC1"/>
<accession>A0A061DUC1</accession>
<evidence type="ECO:0000259" key="3">
    <source>
        <dbReference type="PROSITE" id="PS50157"/>
    </source>
</evidence>
<keyword evidence="1" id="KW-0479">Metal-binding</keyword>
<dbReference type="InterPro" id="IPR013087">
    <property type="entry name" value="Znf_C2H2_type"/>
</dbReference>
<dbReference type="FunCoup" id="A0A061DUC1">
    <property type="interactions" value="3"/>
</dbReference>
<dbReference type="Pfam" id="PF13912">
    <property type="entry name" value="zf-C2H2_6"/>
    <property type="match status" value="3"/>
</dbReference>
<feature type="domain" description="C2H2-type" evidence="3">
    <location>
        <begin position="439"/>
        <end position="466"/>
    </location>
</feature>
<dbReference type="GO" id="GO:0008270">
    <property type="term" value="F:zinc ion binding"/>
    <property type="evidence" value="ECO:0007669"/>
    <property type="project" value="UniProtKB-KW"/>
</dbReference>
<dbReference type="Gramene" id="EOX96330">
    <property type="protein sequence ID" value="EOX96330"/>
    <property type="gene ID" value="TCM_005601"/>
</dbReference>
<dbReference type="HOGENOM" id="CLU_029000_1_0_1"/>
<dbReference type="SUPFAM" id="SSF57667">
    <property type="entry name" value="beta-beta-alpha zinc fingers"/>
    <property type="match status" value="1"/>
</dbReference>
<sequence length="571" mass="64705">MKTEIYELKQGCYTASGKKEKKKAGSALFDHFTSVFPVGPKTLDEDVRGGHIKEYFKCSLCCQYCHPHRWACHTMWSSLRQLQFLSMLNWGSSRSSRHAKATNTLTVGPNLTGKKLRGFLRTGHPWGVFSIVCFVVTTNPSSFLDLYKQKTPVYPGNLLLIPEMPLKKGQVGKVQIKERRGNKYRNGQVSHFFTLFLCFFKTLSPQGKDRVQSSQPLSFVNGKALGGHMRSHMLHFPVPPKVEEQERLEVAQNQPSEESEAASASFSSSEEEGEEKGQFYGLRENPKRSVRLVDPEFVDAGSVVLQDRESETESHKNPTRRRSKRTRKILEHHQYHHQQQESQELQEETIKKLKDNNNQLSKTESWAEPEPVSSISDTTTEEDVAFCLMMLSRDQWKSKVHQEDDEEEATEIEKSMEETDESEEYFKISKVNRTTRGKYRCETCNKVFKSYQALGGHRASHKKIKAYSPATHETELEAENVGACSVTEKKIHECPVCFRVFSSGQALGGHKRSHVTGQVVATTESTPVKSSKKLVDNLIDLNLPAPMDDDDVSQIELSAVSDAEFVVCNNV</sequence>
<dbReference type="Proteomes" id="UP000026915">
    <property type="component" value="Chromosome 1"/>
</dbReference>
<dbReference type="eggNOG" id="KOG1721">
    <property type="taxonomic scope" value="Eukaryota"/>
</dbReference>
<dbReference type="InParanoid" id="A0A061DUC1"/>
<proteinExistence type="predicted"/>
<dbReference type="Gene3D" id="3.30.160.60">
    <property type="entry name" value="Classic Zinc Finger"/>
    <property type="match status" value="1"/>
</dbReference>
<evidence type="ECO:0000256" key="1">
    <source>
        <dbReference type="PROSITE-ProRule" id="PRU00042"/>
    </source>
</evidence>
<keyword evidence="5" id="KW-1185">Reference proteome</keyword>
<gene>
    <name evidence="4" type="ORF">TCM_005601</name>
</gene>
<evidence type="ECO:0000313" key="5">
    <source>
        <dbReference type="Proteomes" id="UP000026915"/>
    </source>
</evidence>
<organism evidence="4 5">
    <name type="scientific">Theobroma cacao</name>
    <name type="common">Cacao</name>
    <name type="synonym">Cocoa</name>
    <dbReference type="NCBI Taxonomy" id="3641"/>
    <lineage>
        <taxon>Eukaryota</taxon>
        <taxon>Viridiplantae</taxon>
        <taxon>Streptophyta</taxon>
        <taxon>Embryophyta</taxon>
        <taxon>Tracheophyta</taxon>
        <taxon>Spermatophyta</taxon>
        <taxon>Magnoliopsida</taxon>
        <taxon>eudicotyledons</taxon>
        <taxon>Gunneridae</taxon>
        <taxon>Pentapetalae</taxon>
        <taxon>rosids</taxon>
        <taxon>malvids</taxon>
        <taxon>Malvales</taxon>
        <taxon>Malvaceae</taxon>
        <taxon>Byttnerioideae</taxon>
        <taxon>Theobroma</taxon>
    </lineage>
</organism>
<keyword evidence="1" id="KW-0863">Zinc-finger</keyword>
<feature type="region of interest" description="Disordered" evidence="2">
    <location>
        <begin position="399"/>
        <end position="421"/>
    </location>
</feature>
<feature type="compositionally biased region" description="Basic and acidic residues" evidence="2">
    <location>
        <begin position="306"/>
        <end position="316"/>
    </location>
</feature>
<dbReference type="PROSITE" id="PS50157">
    <property type="entry name" value="ZINC_FINGER_C2H2_2"/>
    <property type="match status" value="2"/>
</dbReference>
<dbReference type="PROSITE" id="PS00028">
    <property type="entry name" value="ZINC_FINGER_C2H2_1"/>
    <property type="match status" value="2"/>
</dbReference>
<protein>
    <submittedName>
        <fullName evidence="4">C2H2-like zinc finger protein, putative</fullName>
    </submittedName>
</protein>
<evidence type="ECO:0000313" key="4">
    <source>
        <dbReference type="EMBL" id="EOX96330.1"/>
    </source>
</evidence>
<reference evidence="4 5" key="1">
    <citation type="journal article" date="2013" name="Genome Biol.">
        <title>The genome sequence of the most widely cultivated cacao type and its use to identify candidate genes regulating pod color.</title>
        <authorList>
            <person name="Motamayor J.C."/>
            <person name="Mockaitis K."/>
            <person name="Schmutz J."/>
            <person name="Haiminen N."/>
            <person name="Iii D.L."/>
            <person name="Cornejo O."/>
            <person name="Findley S.D."/>
            <person name="Zheng P."/>
            <person name="Utro F."/>
            <person name="Royaert S."/>
            <person name="Saski C."/>
            <person name="Jenkins J."/>
            <person name="Podicheti R."/>
            <person name="Zhao M."/>
            <person name="Scheffler B.E."/>
            <person name="Stack J.C."/>
            <person name="Feltus F.A."/>
            <person name="Mustiga G.M."/>
            <person name="Amores F."/>
            <person name="Phillips W."/>
            <person name="Marelli J.P."/>
            <person name="May G.D."/>
            <person name="Shapiro H."/>
            <person name="Ma J."/>
            <person name="Bustamante C.D."/>
            <person name="Schnell R.J."/>
            <person name="Main D."/>
            <person name="Gilbert D."/>
            <person name="Parida L."/>
            <person name="Kuhn D.N."/>
        </authorList>
    </citation>
    <scope>NUCLEOTIDE SEQUENCE [LARGE SCALE GENOMIC DNA]</scope>
    <source>
        <strain evidence="5">cv. Matina 1-6</strain>
    </source>
</reference>
<feature type="region of interest" description="Disordered" evidence="2">
    <location>
        <begin position="245"/>
        <end position="282"/>
    </location>
</feature>
<keyword evidence="1" id="KW-0862">Zinc</keyword>
<dbReference type="InterPro" id="IPR036236">
    <property type="entry name" value="Znf_C2H2_sf"/>
</dbReference>